<reference evidence="11 12" key="1">
    <citation type="journal article" date="2018" name="Nat. Ecol. Evol.">
        <title>Pezizomycetes genomes reveal the molecular basis of ectomycorrhizal truffle lifestyle.</title>
        <authorList>
            <person name="Murat C."/>
            <person name="Payen T."/>
            <person name="Noel B."/>
            <person name="Kuo A."/>
            <person name="Morin E."/>
            <person name="Chen J."/>
            <person name="Kohler A."/>
            <person name="Krizsan K."/>
            <person name="Balestrini R."/>
            <person name="Da Silva C."/>
            <person name="Montanini B."/>
            <person name="Hainaut M."/>
            <person name="Levati E."/>
            <person name="Barry K.W."/>
            <person name="Belfiori B."/>
            <person name="Cichocki N."/>
            <person name="Clum A."/>
            <person name="Dockter R.B."/>
            <person name="Fauchery L."/>
            <person name="Guy J."/>
            <person name="Iotti M."/>
            <person name="Le Tacon F."/>
            <person name="Lindquist E.A."/>
            <person name="Lipzen A."/>
            <person name="Malagnac F."/>
            <person name="Mello A."/>
            <person name="Molinier V."/>
            <person name="Miyauchi S."/>
            <person name="Poulain J."/>
            <person name="Riccioni C."/>
            <person name="Rubini A."/>
            <person name="Sitrit Y."/>
            <person name="Splivallo R."/>
            <person name="Traeger S."/>
            <person name="Wang M."/>
            <person name="Zifcakova L."/>
            <person name="Wipf D."/>
            <person name="Zambonelli A."/>
            <person name="Paolocci F."/>
            <person name="Nowrousian M."/>
            <person name="Ottonello S."/>
            <person name="Baldrian P."/>
            <person name="Spatafora J.W."/>
            <person name="Henrissat B."/>
            <person name="Nagy L.G."/>
            <person name="Aury J.M."/>
            <person name="Wincker P."/>
            <person name="Grigoriev I.V."/>
            <person name="Bonfante P."/>
            <person name="Martin F.M."/>
        </authorList>
    </citation>
    <scope>NUCLEOTIDE SEQUENCE [LARGE SCALE GENOMIC DNA]</scope>
    <source>
        <strain evidence="11 12">CCBAS932</strain>
    </source>
</reference>
<dbReference type="EMBL" id="ML119190">
    <property type="protein sequence ID" value="RPB07240.1"/>
    <property type="molecule type" value="Genomic_DNA"/>
</dbReference>
<evidence type="ECO:0000256" key="4">
    <source>
        <dbReference type="ARBA" id="ARBA00022664"/>
    </source>
</evidence>
<proteinExistence type="inferred from homology"/>
<dbReference type="OrthoDB" id="10261918at2759"/>
<feature type="compositionally biased region" description="Basic residues" evidence="8">
    <location>
        <begin position="22"/>
        <end position="32"/>
    </location>
</feature>
<dbReference type="SUPFAM" id="SSF158230">
    <property type="entry name" value="PRP4-like"/>
    <property type="match status" value="1"/>
</dbReference>
<evidence type="ECO:0000256" key="6">
    <source>
        <dbReference type="ARBA" id="ARBA00023187"/>
    </source>
</evidence>
<sequence>MKGTELCQTTTPTTTTTTHNGLRLHPRPRNLKKTQNPPPPHHRLPPHPPPPPPQKKYLKRSEVESQRRAAYEAQQSALETHRAAKAAQKRAAEEAEFQRREATKAKAKALADARRAKADEEKAKNAPAVEEPPEEAQEMTDEDAVAALRELGEPARVFGESAAGRVRRLKRCLAAAEARRVASAPALTAEEMVLDMKDVGVDDAKVYRQLSGWFALVLREWELALEARPEAVKESFQGKAAARSMQQAKLYMGPLFVHFGNRDLKKELYTKICEIVVEAQARRYVKANDLYLRLSIGNAAWPIGVTMVGIHERSAREKLHEKGMAAHIMSDEVTRKFLQSIKRCLSFCQTRWIPEDPLQMMG</sequence>
<dbReference type="GO" id="GO:0005682">
    <property type="term" value="C:U5 snRNP"/>
    <property type="evidence" value="ECO:0007669"/>
    <property type="project" value="TreeGrafter"/>
</dbReference>
<dbReference type="Pfam" id="PF08799">
    <property type="entry name" value="PRP4"/>
    <property type="match status" value="1"/>
</dbReference>
<evidence type="ECO:0000256" key="5">
    <source>
        <dbReference type="ARBA" id="ARBA00022728"/>
    </source>
</evidence>
<dbReference type="FunCoup" id="A0A3N4K9P9">
    <property type="interactions" value="519"/>
</dbReference>
<evidence type="ECO:0000256" key="2">
    <source>
        <dbReference type="ARBA" id="ARBA00008137"/>
    </source>
</evidence>
<dbReference type="PANTHER" id="PTHR13007">
    <property type="entry name" value="PRE-MRNA SPLICING FACTOR-RELATED"/>
    <property type="match status" value="1"/>
</dbReference>
<evidence type="ECO:0000256" key="3">
    <source>
        <dbReference type="ARBA" id="ARBA00018242"/>
    </source>
</evidence>
<dbReference type="InParanoid" id="A0A3N4K9P9"/>
<feature type="compositionally biased region" description="Basic and acidic residues" evidence="8">
    <location>
        <begin position="90"/>
        <end position="124"/>
    </location>
</feature>
<dbReference type="STRING" id="1392247.A0A3N4K9P9"/>
<keyword evidence="4" id="KW-0507">mRNA processing</keyword>
<dbReference type="AlphaFoldDB" id="A0A3N4K9P9"/>
<evidence type="ECO:0000259" key="10">
    <source>
        <dbReference type="Pfam" id="PF08799"/>
    </source>
</evidence>
<feature type="domain" description="Prp18" evidence="9">
    <location>
        <begin position="213"/>
        <end position="352"/>
    </location>
</feature>
<feature type="region of interest" description="Disordered" evidence="8">
    <location>
        <begin position="1"/>
        <end position="138"/>
    </location>
</feature>
<keyword evidence="12" id="KW-1185">Reference proteome</keyword>
<evidence type="ECO:0000256" key="8">
    <source>
        <dbReference type="SAM" id="MobiDB-lite"/>
    </source>
</evidence>
<name>A0A3N4K9P9_9PEZI</name>
<dbReference type="InterPro" id="IPR014906">
    <property type="entry name" value="PRP4-like"/>
</dbReference>
<organism evidence="11 12">
    <name type="scientific">Morchella conica CCBAS932</name>
    <dbReference type="NCBI Taxonomy" id="1392247"/>
    <lineage>
        <taxon>Eukaryota</taxon>
        <taxon>Fungi</taxon>
        <taxon>Dikarya</taxon>
        <taxon>Ascomycota</taxon>
        <taxon>Pezizomycotina</taxon>
        <taxon>Pezizomycetes</taxon>
        <taxon>Pezizales</taxon>
        <taxon>Morchellaceae</taxon>
        <taxon>Morchella</taxon>
    </lineage>
</organism>
<dbReference type="GO" id="GO:0071021">
    <property type="term" value="C:U2-type post-spliceosomal complex"/>
    <property type="evidence" value="ECO:0007669"/>
    <property type="project" value="TreeGrafter"/>
</dbReference>
<evidence type="ECO:0000313" key="11">
    <source>
        <dbReference type="EMBL" id="RPB07240.1"/>
    </source>
</evidence>
<dbReference type="Pfam" id="PF02840">
    <property type="entry name" value="Prp18"/>
    <property type="match status" value="1"/>
</dbReference>
<accession>A0A3N4K9P9</accession>
<dbReference type="Gene3D" id="1.20.940.10">
    <property type="entry name" value="Functional domain of the splicing factor Prp18"/>
    <property type="match status" value="1"/>
</dbReference>
<keyword evidence="6" id="KW-0508">mRNA splicing</keyword>
<comment type="similarity">
    <text evidence="2">Belongs to the PRP18 family.</text>
</comment>
<dbReference type="GO" id="GO:0046540">
    <property type="term" value="C:U4/U6 x U5 tri-snRNP complex"/>
    <property type="evidence" value="ECO:0007669"/>
    <property type="project" value="TreeGrafter"/>
</dbReference>
<evidence type="ECO:0000259" key="9">
    <source>
        <dbReference type="Pfam" id="PF02840"/>
    </source>
</evidence>
<dbReference type="SUPFAM" id="SSF47938">
    <property type="entry name" value="Functional domain of the splicing factor Prp18"/>
    <property type="match status" value="1"/>
</dbReference>
<evidence type="ECO:0000256" key="7">
    <source>
        <dbReference type="ARBA" id="ARBA00023242"/>
    </source>
</evidence>
<comment type="subcellular location">
    <subcellularLocation>
        <location evidence="1">Nucleus</location>
    </subcellularLocation>
</comment>
<protein>
    <recommendedName>
        <fullName evidence="3">Pre-mRNA-splicing factor 18</fullName>
    </recommendedName>
</protein>
<dbReference type="InterPro" id="IPR039979">
    <property type="entry name" value="PRPF18"/>
</dbReference>
<dbReference type="InterPro" id="IPR036285">
    <property type="entry name" value="PRP4-like_sf"/>
</dbReference>
<keyword evidence="5" id="KW-0747">Spliceosome</keyword>
<feature type="compositionally biased region" description="Basic and acidic residues" evidence="8">
    <location>
        <begin position="59"/>
        <end position="70"/>
    </location>
</feature>
<dbReference type="Proteomes" id="UP000277580">
    <property type="component" value="Unassembled WGS sequence"/>
</dbReference>
<keyword evidence="7" id="KW-0539">Nucleus</keyword>
<feature type="compositionally biased region" description="Low complexity" evidence="8">
    <location>
        <begin position="9"/>
        <end position="18"/>
    </location>
</feature>
<gene>
    <name evidence="11" type="ORF">P167DRAFT_561005</name>
</gene>
<dbReference type="InterPro" id="IPR004098">
    <property type="entry name" value="Prp18"/>
</dbReference>
<evidence type="ECO:0000256" key="1">
    <source>
        <dbReference type="ARBA" id="ARBA00004123"/>
    </source>
</evidence>
<feature type="domain" description="Pre-mRNA processing factor 4 (PRP4)-like" evidence="10">
    <location>
        <begin position="146"/>
        <end position="171"/>
    </location>
</feature>
<dbReference type="Gene3D" id="4.10.280.110">
    <property type="entry name" value="Pre-mRNA processing factor 4 domain"/>
    <property type="match status" value="1"/>
</dbReference>
<evidence type="ECO:0000313" key="12">
    <source>
        <dbReference type="Proteomes" id="UP000277580"/>
    </source>
</evidence>
<dbReference type="PANTHER" id="PTHR13007:SF19">
    <property type="entry name" value="PRE-MRNA-SPLICING FACTOR 18"/>
    <property type="match status" value="1"/>
</dbReference>
<dbReference type="GO" id="GO:0000350">
    <property type="term" value="P:generation of catalytic spliceosome for second transesterification step"/>
    <property type="evidence" value="ECO:0007669"/>
    <property type="project" value="TreeGrafter"/>
</dbReference>